<dbReference type="PANTHER" id="PTHR43840">
    <property type="entry name" value="MITOCHONDRIAL METAL TRANSPORTER 1-RELATED"/>
    <property type="match status" value="1"/>
</dbReference>
<keyword evidence="3 6" id="KW-0812">Transmembrane</keyword>
<feature type="transmembrane region" description="Helical" evidence="6">
    <location>
        <begin position="87"/>
        <end position="108"/>
    </location>
</feature>
<protein>
    <submittedName>
        <fullName evidence="8">Ferrous-iron efflux pump FieF</fullName>
    </submittedName>
</protein>
<gene>
    <name evidence="8" type="primary">fieF_7</name>
    <name evidence="8" type="ORF">GALL_538960</name>
</gene>
<evidence type="ECO:0000256" key="6">
    <source>
        <dbReference type="SAM" id="Phobius"/>
    </source>
</evidence>
<evidence type="ECO:0000256" key="5">
    <source>
        <dbReference type="ARBA" id="ARBA00023136"/>
    </source>
</evidence>
<keyword evidence="4 6" id="KW-1133">Transmembrane helix</keyword>
<evidence type="ECO:0000256" key="3">
    <source>
        <dbReference type="ARBA" id="ARBA00022692"/>
    </source>
</evidence>
<dbReference type="InterPro" id="IPR027469">
    <property type="entry name" value="Cation_efflux_TMD_sf"/>
</dbReference>
<comment type="caution">
    <text evidence="8">The sequence shown here is derived from an EMBL/GenBank/DDBJ whole genome shotgun (WGS) entry which is preliminary data.</text>
</comment>
<organism evidence="8">
    <name type="scientific">mine drainage metagenome</name>
    <dbReference type="NCBI Taxonomy" id="410659"/>
    <lineage>
        <taxon>unclassified sequences</taxon>
        <taxon>metagenomes</taxon>
        <taxon>ecological metagenomes</taxon>
    </lineage>
</organism>
<dbReference type="AlphaFoldDB" id="A0A1J5P1S9"/>
<feature type="transmembrane region" description="Helical" evidence="6">
    <location>
        <begin position="120"/>
        <end position="139"/>
    </location>
</feature>
<dbReference type="PANTHER" id="PTHR43840:SF15">
    <property type="entry name" value="MITOCHONDRIAL METAL TRANSPORTER 1-RELATED"/>
    <property type="match status" value="1"/>
</dbReference>
<dbReference type="GO" id="GO:0008324">
    <property type="term" value="F:monoatomic cation transmembrane transporter activity"/>
    <property type="evidence" value="ECO:0007669"/>
    <property type="project" value="InterPro"/>
</dbReference>
<evidence type="ECO:0000256" key="2">
    <source>
        <dbReference type="ARBA" id="ARBA00022448"/>
    </source>
</evidence>
<dbReference type="InterPro" id="IPR002524">
    <property type="entry name" value="Cation_efflux"/>
</dbReference>
<dbReference type="EMBL" id="MLJW01008025">
    <property type="protein sequence ID" value="OIQ64552.1"/>
    <property type="molecule type" value="Genomic_DNA"/>
</dbReference>
<keyword evidence="5 6" id="KW-0472">Membrane</keyword>
<dbReference type="InterPro" id="IPR058533">
    <property type="entry name" value="Cation_efflux_TM"/>
</dbReference>
<dbReference type="InterPro" id="IPR050291">
    <property type="entry name" value="CDF_Transporter"/>
</dbReference>
<name>A0A1J5P1S9_9ZZZZ</name>
<dbReference type="SUPFAM" id="SSF161111">
    <property type="entry name" value="Cation efflux protein transmembrane domain-like"/>
    <property type="match status" value="1"/>
</dbReference>
<proteinExistence type="predicted"/>
<comment type="subcellular location">
    <subcellularLocation>
        <location evidence="1">Membrane</location>
        <topology evidence="1">Multi-pass membrane protein</topology>
    </subcellularLocation>
</comment>
<dbReference type="GO" id="GO:0016020">
    <property type="term" value="C:membrane"/>
    <property type="evidence" value="ECO:0007669"/>
    <property type="project" value="UniProtKB-SubCell"/>
</dbReference>
<evidence type="ECO:0000313" key="8">
    <source>
        <dbReference type="EMBL" id="OIQ64552.1"/>
    </source>
</evidence>
<accession>A0A1J5P1S9</accession>
<feature type="domain" description="Cation efflux protein transmembrane" evidence="7">
    <location>
        <begin position="18"/>
        <end position="135"/>
    </location>
</feature>
<keyword evidence="2" id="KW-0813">Transport</keyword>
<sequence>MAAIDVHPSVRAIRTTQIGIGISIVLVFLKAFAGYLGHSYALIADATETGADVFSSTLLWIGLRIAMKPADQEHPYGHGKAEPIVSVVISLFLMGAAFWIAWHALHFIRTPHAIPRQFTLYILLAVIIIKEGMYTWWVTRSIAVP</sequence>
<evidence type="ECO:0000256" key="4">
    <source>
        <dbReference type="ARBA" id="ARBA00022989"/>
    </source>
</evidence>
<evidence type="ECO:0000256" key="1">
    <source>
        <dbReference type="ARBA" id="ARBA00004141"/>
    </source>
</evidence>
<dbReference type="Gene3D" id="1.20.1510.10">
    <property type="entry name" value="Cation efflux protein transmembrane domain"/>
    <property type="match status" value="1"/>
</dbReference>
<evidence type="ECO:0000259" key="7">
    <source>
        <dbReference type="Pfam" id="PF01545"/>
    </source>
</evidence>
<dbReference type="Pfam" id="PF01545">
    <property type="entry name" value="Cation_efflux"/>
    <property type="match status" value="1"/>
</dbReference>
<dbReference type="NCBIfam" id="TIGR01297">
    <property type="entry name" value="CDF"/>
    <property type="match status" value="1"/>
</dbReference>
<feature type="transmembrane region" description="Helical" evidence="6">
    <location>
        <begin position="18"/>
        <end position="37"/>
    </location>
</feature>
<reference evidence="8" key="1">
    <citation type="submission" date="2016-10" db="EMBL/GenBank/DDBJ databases">
        <title>Sequence of Gallionella enrichment culture.</title>
        <authorList>
            <person name="Poehlein A."/>
            <person name="Muehling M."/>
            <person name="Daniel R."/>
        </authorList>
    </citation>
    <scope>NUCLEOTIDE SEQUENCE</scope>
</reference>